<sequence length="110" mass="11818">MSEGNRGGRWLVAGMAWCLWASACAEPEDWELTEIGADEQAELRVDEEDEGEDLALAVGAGEWKDTVESRIAAHADADGSLDGCTDDTLASAEPPGHRPASCTDHRDMMK</sequence>
<evidence type="ECO:0008006" key="4">
    <source>
        <dbReference type="Google" id="ProtNLM"/>
    </source>
</evidence>
<accession>A0ABS7TLK8</accession>
<evidence type="ECO:0000313" key="3">
    <source>
        <dbReference type="Proteomes" id="UP001139031"/>
    </source>
</evidence>
<proteinExistence type="predicted"/>
<dbReference type="EMBL" id="JAIRAU010000003">
    <property type="protein sequence ID" value="MBZ5709122.1"/>
    <property type="molecule type" value="Genomic_DNA"/>
</dbReference>
<organism evidence="2 3">
    <name type="scientific">Nannocystis pusilla</name>
    <dbReference type="NCBI Taxonomy" id="889268"/>
    <lineage>
        <taxon>Bacteria</taxon>
        <taxon>Pseudomonadati</taxon>
        <taxon>Myxococcota</taxon>
        <taxon>Polyangia</taxon>
        <taxon>Nannocystales</taxon>
        <taxon>Nannocystaceae</taxon>
        <taxon>Nannocystis</taxon>
    </lineage>
</organism>
<evidence type="ECO:0000313" key="2">
    <source>
        <dbReference type="EMBL" id="MBZ5709122.1"/>
    </source>
</evidence>
<evidence type="ECO:0000256" key="1">
    <source>
        <dbReference type="SAM" id="MobiDB-lite"/>
    </source>
</evidence>
<comment type="caution">
    <text evidence="2">The sequence shown here is derived from an EMBL/GenBank/DDBJ whole genome shotgun (WGS) entry which is preliminary data.</text>
</comment>
<keyword evidence="3" id="KW-1185">Reference proteome</keyword>
<gene>
    <name evidence="2" type="ORF">K7C98_07610</name>
</gene>
<feature type="region of interest" description="Disordered" evidence="1">
    <location>
        <begin position="77"/>
        <end position="110"/>
    </location>
</feature>
<protein>
    <recommendedName>
        <fullName evidence="4">Secreted protein</fullName>
    </recommendedName>
</protein>
<dbReference type="RefSeq" id="WP_224190900.1">
    <property type="nucleotide sequence ID" value="NZ_JAIRAU010000003.1"/>
</dbReference>
<reference evidence="2" key="1">
    <citation type="submission" date="2021-08" db="EMBL/GenBank/DDBJ databases">
        <authorList>
            <person name="Stevens D.C."/>
        </authorList>
    </citation>
    <scope>NUCLEOTIDE SEQUENCE</scope>
    <source>
        <strain evidence="2">DSM 53165</strain>
    </source>
</reference>
<dbReference type="Proteomes" id="UP001139031">
    <property type="component" value="Unassembled WGS sequence"/>
</dbReference>
<name>A0ABS7TLK8_9BACT</name>
<dbReference type="PROSITE" id="PS51257">
    <property type="entry name" value="PROKAR_LIPOPROTEIN"/>
    <property type="match status" value="1"/>
</dbReference>